<keyword evidence="2" id="KW-1185">Reference proteome</keyword>
<name>A0ABR2ZJP4_9AGAR</name>
<dbReference type="EMBL" id="JBBXMP010000130">
    <property type="protein sequence ID" value="KAL0061598.1"/>
    <property type="molecule type" value="Genomic_DNA"/>
</dbReference>
<comment type="caution">
    <text evidence="1">The sequence shown here is derived from an EMBL/GenBank/DDBJ whole genome shotgun (WGS) entry which is preliminary data.</text>
</comment>
<sequence>MAHTEERGMCVLYSSYGLREYSRDDTPVRPTRLETQGKAVVASRTRTRPKIVEQESLGTKAAGVNVEKTPATARG</sequence>
<accession>A0ABR2ZJP4</accession>
<reference evidence="1 2" key="1">
    <citation type="submission" date="2024-05" db="EMBL/GenBank/DDBJ databases">
        <title>A draft genome resource for the thread blight pathogen Marasmius tenuissimus strain MS-2.</title>
        <authorList>
            <person name="Yulfo-Soto G.E."/>
            <person name="Baruah I.K."/>
            <person name="Amoako-Attah I."/>
            <person name="Bukari Y."/>
            <person name="Meinhardt L.W."/>
            <person name="Bailey B.A."/>
            <person name="Cohen S.P."/>
        </authorList>
    </citation>
    <scope>NUCLEOTIDE SEQUENCE [LARGE SCALE GENOMIC DNA]</scope>
    <source>
        <strain evidence="1 2">MS-2</strain>
    </source>
</reference>
<evidence type="ECO:0000313" key="2">
    <source>
        <dbReference type="Proteomes" id="UP001437256"/>
    </source>
</evidence>
<organism evidence="1 2">
    <name type="scientific">Marasmius tenuissimus</name>
    <dbReference type="NCBI Taxonomy" id="585030"/>
    <lineage>
        <taxon>Eukaryota</taxon>
        <taxon>Fungi</taxon>
        <taxon>Dikarya</taxon>
        <taxon>Basidiomycota</taxon>
        <taxon>Agaricomycotina</taxon>
        <taxon>Agaricomycetes</taxon>
        <taxon>Agaricomycetidae</taxon>
        <taxon>Agaricales</taxon>
        <taxon>Marasmiineae</taxon>
        <taxon>Marasmiaceae</taxon>
        <taxon>Marasmius</taxon>
    </lineage>
</organism>
<proteinExistence type="predicted"/>
<dbReference type="Proteomes" id="UP001437256">
    <property type="component" value="Unassembled WGS sequence"/>
</dbReference>
<evidence type="ECO:0000313" key="1">
    <source>
        <dbReference type="EMBL" id="KAL0061598.1"/>
    </source>
</evidence>
<protein>
    <submittedName>
        <fullName evidence="1">Uncharacterized protein</fullName>
    </submittedName>
</protein>
<gene>
    <name evidence="1" type="ORF">AAF712_011567</name>
</gene>